<dbReference type="Proteomes" id="UP000596742">
    <property type="component" value="Unassembled WGS sequence"/>
</dbReference>
<feature type="transmembrane region" description="Helical" evidence="10">
    <location>
        <begin position="88"/>
        <end position="106"/>
    </location>
</feature>
<dbReference type="PANTHER" id="PTHR24243">
    <property type="entry name" value="G-PROTEIN COUPLED RECEPTOR"/>
    <property type="match status" value="1"/>
</dbReference>
<keyword evidence="5 10" id="KW-0472">Membrane</keyword>
<name>A0A8B6DAI8_MYTGA</name>
<dbReference type="Gene3D" id="1.20.1070.10">
    <property type="entry name" value="Rhodopsin 7-helix transmembrane proteins"/>
    <property type="match status" value="1"/>
</dbReference>
<feature type="transmembrane region" description="Helical" evidence="10">
    <location>
        <begin position="141"/>
        <end position="160"/>
    </location>
</feature>
<evidence type="ECO:0000256" key="5">
    <source>
        <dbReference type="ARBA" id="ARBA00023136"/>
    </source>
</evidence>
<sequence length="469" mass="51734">MEPLFQNTSGTPLKTSADNTSSVYCNITCQTSELPAISARTVYDDALEGLEYVNIILLPTCLVVGVFGNLITIFIMNSKAFTKMGSRYFLAALAVSDVTLLLAQPFNKMFVLELFGRDLRALSEDGCKLFFWFFRTGKMTSSWFVVYVCLERFTAVLFPFRVKIFFSKRNCLIGIAAVYFVIGGFNAGWTYCSKIDSKGVCNPDSFDKKDPQAVTLYRSMLTAGSSLYSLIPIIIIVTVTPIILVSLVRRSKARKKLTNTTGNSSDLTRATTMLVSVMVTYVIFVTPITALHNIAFYIGVDAFGQNTKKFLIFRDVSQILEQLNYTVNFFLYVCSSRPFRAGVSQILRLDKILGGLQRLTSRSRSTDSKTKSSQISKSSDKGTQEKQKPIDEEKRASSLKVLQDSGDNATSACTPVCSTTQEQDNETGTNSPDGSATPSEDNENGMCSPEGCATPDKISNNTVIYNNVP</sequence>
<feature type="compositionally biased region" description="Polar residues" evidence="9">
    <location>
        <begin position="405"/>
        <end position="439"/>
    </location>
</feature>
<dbReference type="Pfam" id="PF00001">
    <property type="entry name" value="7tm_1"/>
    <property type="match status" value="1"/>
</dbReference>
<evidence type="ECO:0000256" key="10">
    <source>
        <dbReference type="SAM" id="Phobius"/>
    </source>
</evidence>
<keyword evidence="13" id="KW-1185">Reference proteome</keyword>
<keyword evidence="2 8" id="KW-0812">Transmembrane</keyword>
<evidence type="ECO:0000256" key="8">
    <source>
        <dbReference type="RuleBase" id="RU000688"/>
    </source>
</evidence>
<evidence type="ECO:0000256" key="6">
    <source>
        <dbReference type="ARBA" id="ARBA00023170"/>
    </source>
</evidence>
<evidence type="ECO:0000256" key="4">
    <source>
        <dbReference type="ARBA" id="ARBA00023040"/>
    </source>
</evidence>
<dbReference type="PROSITE" id="PS00237">
    <property type="entry name" value="G_PROTEIN_RECEP_F1_1"/>
    <property type="match status" value="1"/>
</dbReference>
<accession>A0A8B6DAI8</accession>
<feature type="region of interest" description="Disordered" evidence="9">
    <location>
        <begin position="360"/>
        <end position="469"/>
    </location>
</feature>
<evidence type="ECO:0000313" key="12">
    <source>
        <dbReference type="EMBL" id="VDI15996.1"/>
    </source>
</evidence>
<organism evidence="12 13">
    <name type="scientific">Mytilus galloprovincialis</name>
    <name type="common">Mediterranean mussel</name>
    <dbReference type="NCBI Taxonomy" id="29158"/>
    <lineage>
        <taxon>Eukaryota</taxon>
        <taxon>Metazoa</taxon>
        <taxon>Spiralia</taxon>
        <taxon>Lophotrochozoa</taxon>
        <taxon>Mollusca</taxon>
        <taxon>Bivalvia</taxon>
        <taxon>Autobranchia</taxon>
        <taxon>Pteriomorphia</taxon>
        <taxon>Mytilida</taxon>
        <taxon>Mytiloidea</taxon>
        <taxon>Mytilidae</taxon>
        <taxon>Mytilinae</taxon>
        <taxon>Mytilus</taxon>
    </lineage>
</organism>
<dbReference type="AlphaFoldDB" id="A0A8B6DAI8"/>
<comment type="similarity">
    <text evidence="8">Belongs to the G-protein coupled receptor 1 family.</text>
</comment>
<dbReference type="PROSITE" id="PS50262">
    <property type="entry name" value="G_PROTEIN_RECEP_F1_2"/>
    <property type="match status" value="1"/>
</dbReference>
<comment type="subcellular location">
    <subcellularLocation>
        <location evidence="1">Membrane</location>
        <topology evidence="1">Multi-pass membrane protein</topology>
    </subcellularLocation>
</comment>
<reference evidence="12" key="1">
    <citation type="submission" date="2018-11" db="EMBL/GenBank/DDBJ databases">
        <authorList>
            <person name="Alioto T."/>
            <person name="Alioto T."/>
        </authorList>
    </citation>
    <scope>NUCLEOTIDE SEQUENCE</scope>
</reference>
<keyword evidence="7 8" id="KW-0807">Transducer</keyword>
<keyword evidence="4 8" id="KW-0297">G-protein coupled receptor</keyword>
<dbReference type="EMBL" id="UYJE01003037">
    <property type="protein sequence ID" value="VDI15996.1"/>
    <property type="molecule type" value="Genomic_DNA"/>
</dbReference>
<feature type="compositionally biased region" description="Basic and acidic residues" evidence="9">
    <location>
        <begin position="378"/>
        <end position="396"/>
    </location>
</feature>
<dbReference type="PRINTS" id="PR00237">
    <property type="entry name" value="GPCRRHODOPSN"/>
</dbReference>
<feature type="transmembrane region" description="Helical" evidence="10">
    <location>
        <begin position="274"/>
        <end position="300"/>
    </location>
</feature>
<evidence type="ECO:0000256" key="9">
    <source>
        <dbReference type="SAM" id="MobiDB-lite"/>
    </source>
</evidence>
<keyword evidence="6 8" id="KW-0675">Receptor</keyword>
<dbReference type="OrthoDB" id="10029014at2759"/>
<dbReference type="PANTHER" id="PTHR24243:SF230">
    <property type="entry name" value="G-PROTEIN COUPLED RECEPTORS FAMILY 1 PROFILE DOMAIN-CONTAINING PROTEIN"/>
    <property type="match status" value="1"/>
</dbReference>
<dbReference type="GO" id="GO:0005886">
    <property type="term" value="C:plasma membrane"/>
    <property type="evidence" value="ECO:0007669"/>
    <property type="project" value="TreeGrafter"/>
</dbReference>
<dbReference type="InterPro" id="IPR017452">
    <property type="entry name" value="GPCR_Rhodpsn_7TM"/>
</dbReference>
<evidence type="ECO:0000256" key="7">
    <source>
        <dbReference type="ARBA" id="ARBA00023224"/>
    </source>
</evidence>
<keyword evidence="3 10" id="KW-1133">Transmembrane helix</keyword>
<evidence type="ECO:0000313" key="13">
    <source>
        <dbReference type="Proteomes" id="UP000596742"/>
    </source>
</evidence>
<feature type="compositionally biased region" description="Polar residues" evidence="9">
    <location>
        <begin position="457"/>
        <end position="469"/>
    </location>
</feature>
<evidence type="ECO:0000256" key="1">
    <source>
        <dbReference type="ARBA" id="ARBA00004141"/>
    </source>
</evidence>
<feature type="transmembrane region" description="Helical" evidence="10">
    <location>
        <begin position="52"/>
        <end position="76"/>
    </location>
</feature>
<proteinExistence type="inferred from homology"/>
<protein>
    <submittedName>
        <fullName evidence="12">Growth hormone secretagogue receptor</fullName>
    </submittedName>
</protein>
<dbReference type="SUPFAM" id="SSF81321">
    <property type="entry name" value="Family A G protein-coupled receptor-like"/>
    <property type="match status" value="1"/>
</dbReference>
<dbReference type="GO" id="GO:0004930">
    <property type="term" value="F:G protein-coupled receptor activity"/>
    <property type="evidence" value="ECO:0007669"/>
    <property type="project" value="UniProtKB-KW"/>
</dbReference>
<feature type="domain" description="G-protein coupled receptors family 1 profile" evidence="11">
    <location>
        <begin position="68"/>
        <end position="332"/>
    </location>
</feature>
<feature type="transmembrane region" description="Helical" evidence="10">
    <location>
        <begin position="227"/>
        <end position="248"/>
    </location>
</feature>
<evidence type="ECO:0000259" key="11">
    <source>
        <dbReference type="PROSITE" id="PS50262"/>
    </source>
</evidence>
<evidence type="ECO:0000256" key="2">
    <source>
        <dbReference type="ARBA" id="ARBA00022692"/>
    </source>
</evidence>
<gene>
    <name evidence="12" type="ORF">MGAL_10B063479</name>
</gene>
<dbReference type="InterPro" id="IPR000276">
    <property type="entry name" value="GPCR_Rhodpsn"/>
</dbReference>
<comment type="caution">
    <text evidence="12">The sequence shown here is derived from an EMBL/GenBank/DDBJ whole genome shotgun (WGS) entry which is preliminary data.</text>
</comment>
<evidence type="ECO:0000256" key="3">
    <source>
        <dbReference type="ARBA" id="ARBA00022989"/>
    </source>
</evidence>
<feature type="transmembrane region" description="Helical" evidence="10">
    <location>
        <begin position="172"/>
        <end position="189"/>
    </location>
</feature>